<dbReference type="Proteomes" id="UP000823598">
    <property type="component" value="Unassembled WGS sequence"/>
</dbReference>
<sequence>GDWHGDFCKVAVGGKIKDDVLTGAKYGFIDKSGAETIKPEYDMIVQFSGSVALVKKKDKYGYIDTECRFVIPCEFDGIGSPNERGWIWVNKGGKYNQSSQKDMPMPGKRFNYGGKYGVYNTQGTAIIPCEYAAVGMFLTDSIVKERNLMLCGGNPYSEDFSVRLVEKYFEDTELKGNTYREKLYVKICSYEMMSCRDNAYTRDLYRSPALGCNKRHSGISRTSEWSAANTDYPLFSKLPSLSLNDVSWAYAWVSGNYDGSYPGIINLTDGTVVIEPGRYEMVGEPNDFLAFVANGVGTSNMTMNWYDLSLKKEVMPESVTFDATLDVDKYAFMLSNFCDGVAEIRQYGNSRLVNSTLAQPLKLMYDYISDVYDRNLVIVEQLGMCGMLRLDNHRISSEEVVPAIYQKLYPPTDSLMLASKDGKYGYLTMDGEEAIPFVYDKAFQFKHGAAAVSQNGNFGLIDRWNGIIVPMQWRRVMDKDRDNARYVWVAQQSDSTFYAYDIVARQVLGGGYKQVYSYFDDNGVAYATKPAEFYALDGNGSVVKRQMEALGCVTPEGEVILPFAFPTLDAAKQAYSEMKAAGKDKIDGTDGLRLAIYATDVRNKFKITDIVPEELWDY</sequence>
<protein>
    <submittedName>
        <fullName evidence="1">WG repeat-containing protein</fullName>
    </submittedName>
</protein>
<dbReference type="AlphaFoldDB" id="A0A9D9IQM9"/>
<reference evidence="1" key="1">
    <citation type="submission" date="2020-10" db="EMBL/GenBank/DDBJ databases">
        <authorList>
            <person name="Gilroy R."/>
        </authorList>
    </citation>
    <scope>NUCLEOTIDE SEQUENCE</scope>
    <source>
        <strain evidence="1">6919</strain>
    </source>
</reference>
<proteinExistence type="predicted"/>
<dbReference type="PANTHER" id="PTHR37841">
    <property type="entry name" value="GLR2918 PROTEIN"/>
    <property type="match status" value="1"/>
</dbReference>
<dbReference type="PANTHER" id="PTHR37841:SF1">
    <property type="entry name" value="DUF3298 DOMAIN-CONTAINING PROTEIN"/>
    <property type="match status" value="1"/>
</dbReference>
<name>A0A9D9IQM9_9BACT</name>
<evidence type="ECO:0000313" key="1">
    <source>
        <dbReference type="EMBL" id="MBO8476006.1"/>
    </source>
</evidence>
<accession>A0A9D9IQM9</accession>
<dbReference type="EMBL" id="JADIMC010000037">
    <property type="protein sequence ID" value="MBO8476006.1"/>
    <property type="molecule type" value="Genomic_DNA"/>
</dbReference>
<feature type="non-terminal residue" evidence="1">
    <location>
        <position position="1"/>
    </location>
</feature>
<dbReference type="Pfam" id="PF14903">
    <property type="entry name" value="WG_beta_rep"/>
    <property type="match status" value="3"/>
</dbReference>
<dbReference type="InterPro" id="IPR032774">
    <property type="entry name" value="WG_beta_rep"/>
</dbReference>
<organism evidence="1 2">
    <name type="scientific">Candidatus Limisoma faecipullorum</name>
    <dbReference type="NCBI Taxonomy" id="2840854"/>
    <lineage>
        <taxon>Bacteria</taxon>
        <taxon>Pseudomonadati</taxon>
        <taxon>Bacteroidota</taxon>
        <taxon>Bacteroidia</taxon>
        <taxon>Bacteroidales</taxon>
        <taxon>Candidatus Limisoma</taxon>
    </lineage>
</organism>
<gene>
    <name evidence="1" type="ORF">IAB88_03320</name>
</gene>
<evidence type="ECO:0000313" key="2">
    <source>
        <dbReference type="Proteomes" id="UP000823598"/>
    </source>
</evidence>
<comment type="caution">
    <text evidence="1">The sequence shown here is derived from an EMBL/GenBank/DDBJ whole genome shotgun (WGS) entry which is preliminary data.</text>
</comment>
<reference evidence="1" key="2">
    <citation type="journal article" date="2021" name="PeerJ">
        <title>Extensive microbial diversity within the chicken gut microbiome revealed by metagenomics and culture.</title>
        <authorList>
            <person name="Gilroy R."/>
            <person name="Ravi A."/>
            <person name="Getino M."/>
            <person name="Pursley I."/>
            <person name="Horton D.L."/>
            <person name="Alikhan N.F."/>
            <person name="Baker D."/>
            <person name="Gharbi K."/>
            <person name="Hall N."/>
            <person name="Watson M."/>
            <person name="Adriaenssens E.M."/>
            <person name="Foster-Nyarko E."/>
            <person name="Jarju S."/>
            <person name="Secka A."/>
            <person name="Antonio M."/>
            <person name="Oren A."/>
            <person name="Chaudhuri R.R."/>
            <person name="La Ragione R."/>
            <person name="Hildebrand F."/>
            <person name="Pallen M.J."/>
        </authorList>
    </citation>
    <scope>NUCLEOTIDE SEQUENCE</scope>
    <source>
        <strain evidence="1">6919</strain>
    </source>
</reference>